<keyword evidence="2" id="KW-1185">Reference proteome</keyword>
<dbReference type="InterPro" id="IPR011009">
    <property type="entry name" value="Kinase-like_dom_sf"/>
</dbReference>
<dbReference type="AlphaFoldDB" id="A0A547Q9H1"/>
<reference evidence="1 2" key="1">
    <citation type="submission" date="2019-06" db="EMBL/GenBank/DDBJ databases">
        <title>Paenimaribius caenipelagi gen. nov., sp. nov., isolated from a tidal flat.</title>
        <authorList>
            <person name="Yoon J.-H."/>
        </authorList>
    </citation>
    <scope>NUCLEOTIDE SEQUENCE [LARGE SCALE GENOMIC DNA]</scope>
    <source>
        <strain evidence="1 2">JBTF-M29</strain>
    </source>
</reference>
<dbReference type="OrthoDB" id="5421848at2"/>
<organism evidence="1 2">
    <name type="scientific">Palleronia caenipelagi</name>
    <dbReference type="NCBI Taxonomy" id="2489174"/>
    <lineage>
        <taxon>Bacteria</taxon>
        <taxon>Pseudomonadati</taxon>
        <taxon>Pseudomonadota</taxon>
        <taxon>Alphaproteobacteria</taxon>
        <taxon>Rhodobacterales</taxon>
        <taxon>Roseobacteraceae</taxon>
        <taxon>Palleronia</taxon>
    </lineage>
</organism>
<name>A0A547Q9H1_9RHOB</name>
<sequence>MTTLLNLDDLTPVTAGTRRRVYLVPGMGDGVLLKIQDYTAEERDQKPLKRLRRRLIPQSRYRMMAREVAMQETRYLRAGDRAAELPLPLFHGYLATQQGIGALWQAVRGPDGTLAPTLKSRVKRGQLPEMIAPLNRFVAALSEFHVVVADLNPRNIVLDPKGRMVMVDGFLDQAALPLRSWSRSLNDRRLNAACTYLAGRLDVTWDPRSRSFAL</sequence>
<proteinExistence type="predicted"/>
<evidence type="ECO:0000313" key="1">
    <source>
        <dbReference type="EMBL" id="TRD23039.1"/>
    </source>
</evidence>
<gene>
    <name evidence="1" type="ORF">FEV53_02415</name>
</gene>
<protein>
    <recommendedName>
        <fullName evidence="3">Protein kinase domain-containing protein</fullName>
    </recommendedName>
</protein>
<dbReference type="SUPFAM" id="SSF56112">
    <property type="entry name" value="Protein kinase-like (PK-like)"/>
    <property type="match status" value="1"/>
</dbReference>
<dbReference type="Proteomes" id="UP000318590">
    <property type="component" value="Unassembled WGS sequence"/>
</dbReference>
<dbReference type="Pfam" id="PF10707">
    <property type="entry name" value="YrbL-PhoP_reg"/>
    <property type="match status" value="1"/>
</dbReference>
<evidence type="ECO:0008006" key="3">
    <source>
        <dbReference type="Google" id="ProtNLM"/>
    </source>
</evidence>
<accession>A0A547Q9H1</accession>
<dbReference type="EMBL" id="VFSV01000003">
    <property type="protein sequence ID" value="TRD23039.1"/>
    <property type="molecule type" value="Genomic_DNA"/>
</dbReference>
<dbReference type="RefSeq" id="WP_142833229.1">
    <property type="nucleotide sequence ID" value="NZ_VFSV01000003.1"/>
</dbReference>
<comment type="caution">
    <text evidence="1">The sequence shown here is derived from an EMBL/GenBank/DDBJ whole genome shotgun (WGS) entry which is preliminary data.</text>
</comment>
<dbReference type="InterPro" id="IPR019647">
    <property type="entry name" value="PhoP_reg_network_YrbL"/>
</dbReference>
<evidence type="ECO:0000313" key="2">
    <source>
        <dbReference type="Proteomes" id="UP000318590"/>
    </source>
</evidence>